<evidence type="ECO:0000313" key="10">
    <source>
        <dbReference type="WBParaSite" id="MBELARI_LOCUS11992"/>
    </source>
</evidence>
<reference evidence="10" key="1">
    <citation type="submission" date="2024-02" db="UniProtKB">
        <authorList>
            <consortium name="WormBaseParasite"/>
        </authorList>
    </citation>
    <scope>IDENTIFICATION</scope>
</reference>
<organism evidence="9 10">
    <name type="scientific">Mesorhabditis belari</name>
    <dbReference type="NCBI Taxonomy" id="2138241"/>
    <lineage>
        <taxon>Eukaryota</taxon>
        <taxon>Metazoa</taxon>
        <taxon>Ecdysozoa</taxon>
        <taxon>Nematoda</taxon>
        <taxon>Chromadorea</taxon>
        <taxon>Rhabditida</taxon>
        <taxon>Rhabditina</taxon>
        <taxon>Rhabditomorpha</taxon>
        <taxon>Rhabditoidea</taxon>
        <taxon>Rhabditidae</taxon>
        <taxon>Mesorhabditinae</taxon>
        <taxon>Mesorhabditis</taxon>
    </lineage>
</organism>
<evidence type="ECO:0000313" key="9">
    <source>
        <dbReference type="Proteomes" id="UP000887575"/>
    </source>
</evidence>
<dbReference type="InterPro" id="IPR004979">
    <property type="entry name" value="TF_AP2"/>
</dbReference>
<accession>A0AAF3EDF0</accession>
<dbReference type="PRINTS" id="PR01748">
    <property type="entry name" value="AP2TNSCPFCT"/>
</dbReference>
<feature type="domain" description="Transcription factor AP-2 C-terminal" evidence="8">
    <location>
        <begin position="135"/>
        <end position="326"/>
    </location>
</feature>
<dbReference type="GO" id="GO:0042127">
    <property type="term" value="P:regulation of cell population proliferation"/>
    <property type="evidence" value="ECO:0007669"/>
    <property type="project" value="TreeGrafter"/>
</dbReference>
<dbReference type="PANTHER" id="PTHR10812:SF17">
    <property type="entry name" value="TRANSCRIPTION FACTOR AP-2, ISOFORM D"/>
    <property type="match status" value="1"/>
</dbReference>
<dbReference type="GO" id="GO:0000977">
    <property type="term" value="F:RNA polymerase II transcription regulatory region sequence-specific DNA binding"/>
    <property type="evidence" value="ECO:0007669"/>
    <property type="project" value="TreeGrafter"/>
</dbReference>
<feature type="compositionally biased region" description="Acidic residues" evidence="7">
    <location>
        <begin position="106"/>
        <end position="121"/>
    </location>
</feature>
<feature type="region of interest" description="Disordered" evidence="7">
    <location>
        <begin position="84"/>
        <end position="128"/>
    </location>
</feature>
<dbReference type="WBParaSite" id="MBELARI_LOCUS11992">
    <property type="protein sequence ID" value="MBELARI_LOCUS11992"/>
    <property type="gene ID" value="MBELARI_LOCUS11992"/>
</dbReference>
<comment type="similarity">
    <text evidence="2">Belongs to the AP-2 family.</text>
</comment>
<evidence type="ECO:0000256" key="2">
    <source>
        <dbReference type="ARBA" id="ARBA00007770"/>
    </source>
</evidence>
<feature type="compositionally biased region" description="Polar residues" evidence="7">
    <location>
        <begin position="92"/>
        <end position="104"/>
    </location>
</feature>
<dbReference type="PANTHER" id="PTHR10812">
    <property type="entry name" value="TRANSCRIPTION FACTOR AP-2"/>
    <property type="match status" value="1"/>
</dbReference>
<evidence type="ECO:0000256" key="1">
    <source>
        <dbReference type="ARBA" id="ARBA00004123"/>
    </source>
</evidence>
<dbReference type="GO" id="GO:0005634">
    <property type="term" value="C:nucleus"/>
    <property type="evidence" value="ECO:0007669"/>
    <property type="project" value="UniProtKB-SubCell"/>
</dbReference>
<keyword evidence="4" id="KW-0238">DNA-binding</keyword>
<sequence length="362" mass="40819">MPKRAHDNDQDEDHPEMKLPKTPALPEHMEHYYNNPLFSTPINDPTMSVMRAFIQPQFNYSPIEADYSMHQMQETHAPMIFRPKNELLHGGPSTSHPCTDSGNVSDAEETDSEGYDEEDMDDKNNGTIDKSNVYMQVTGRLSLMGVGGKFDVTLDEIRRRIGQPECLNSSILAAMLRKAKTANNGKGMREELAAHGIELPVGRRKQGVTTALTALLEGEATHLARDLDKITASSYPINTLAEHLRNKLSQGTHHEVETRRRDLLGANRILREMGDVIFRIECPIGDHNPPPFHDETLQLAFNHYSLITHGFGVFNQRTWIRQFAQLTHLIYTSMTPPPMFAPPPMPTMYGPPPTHLLPPHHL</sequence>
<evidence type="ECO:0000256" key="6">
    <source>
        <dbReference type="ARBA" id="ARBA00023242"/>
    </source>
</evidence>
<evidence type="ECO:0000256" key="3">
    <source>
        <dbReference type="ARBA" id="ARBA00023015"/>
    </source>
</evidence>
<dbReference type="Pfam" id="PF03299">
    <property type="entry name" value="TF_AP-2"/>
    <property type="match status" value="1"/>
</dbReference>
<keyword evidence="9" id="KW-1185">Reference proteome</keyword>
<dbReference type="GO" id="GO:0000981">
    <property type="term" value="F:DNA-binding transcription factor activity, RNA polymerase II-specific"/>
    <property type="evidence" value="ECO:0007669"/>
    <property type="project" value="TreeGrafter"/>
</dbReference>
<keyword evidence="5" id="KW-0804">Transcription</keyword>
<comment type="subcellular location">
    <subcellularLocation>
        <location evidence="1">Nucleus</location>
    </subcellularLocation>
</comment>
<protein>
    <submittedName>
        <fullName evidence="10">Transcription factor AP-2 C-terminal domain-containing protein</fullName>
    </submittedName>
</protein>
<dbReference type="AlphaFoldDB" id="A0AAF3EDF0"/>
<dbReference type="InterPro" id="IPR013854">
    <property type="entry name" value="TF_AP2_C"/>
</dbReference>
<evidence type="ECO:0000259" key="8">
    <source>
        <dbReference type="Pfam" id="PF03299"/>
    </source>
</evidence>
<feature type="region of interest" description="Disordered" evidence="7">
    <location>
        <begin position="1"/>
        <end position="22"/>
    </location>
</feature>
<keyword evidence="6" id="KW-0539">Nucleus</keyword>
<name>A0AAF3EDF0_9BILA</name>
<keyword evidence="3" id="KW-0805">Transcription regulation</keyword>
<evidence type="ECO:0000256" key="5">
    <source>
        <dbReference type="ARBA" id="ARBA00023163"/>
    </source>
</evidence>
<evidence type="ECO:0000256" key="4">
    <source>
        <dbReference type="ARBA" id="ARBA00023125"/>
    </source>
</evidence>
<dbReference type="Proteomes" id="UP000887575">
    <property type="component" value="Unassembled WGS sequence"/>
</dbReference>
<proteinExistence type="inferred from homology"/>
<evidence type="ECO:0000256" key="7">
    <source>
        <dbReference type="SAM" id="MobiDB-lite"/>
    </source>
</evidence>